<dbReference type="PANTHER" id="PTHR31793:SF37">
    <property type="entry name" value="ACYL-COA THIOESTER HYDROLASE YBGC"/>
    <property type="match status" value="1"/>
</dbReference>
<dbReference type="CDD" id="cd00586">
    <property type="entry name" value="4HBT"/>
    <property type="match status" value="1"/>
</dbReference>
<keyword evidence="3" id="KW-1185">Reference proteome</keyword>
<dbReference type="RefSeq" id="WP_058305360.1">
    <property type="nucleotide sequence ID" value="NZ_CABKVG010000006.1"/>
</dbReference>
<dbReference type="SUPFAM" id="SSF54637">
    <property type="entry name" value="Thioesterase/thiol ester dehydrase-isomerase"/>
    <property type="match status" value="1"/>
</dbReference>
<evidence type="ECO:0000256" key="1">
    <source>
        <dbReference type="ARBA" id="ARBA00022801"/>
    </source>
</evidence>
<keyword evidence="1" id="KW-0378">Hydrolase</keyword>
<evidence type="ECO:0000313" key="2">
    <source>
        <dbReference type="EMBL" id="UOO90859.1"/>
    </source>
</evidence>
<sequence>MAVFEQHITVLPAHCDGLGHVNNVQYLHWAEDVAWAHSAELGLGLVRYQQLDCAMVAREHVLTYLAACFAADVLSVQTWLSHNDGLRLRRQYRFVRVSDGKEVFRGHTDWVCVQLSTGRPKRMPAEFQAAYAVQETVS</sequence>
<dbReference type="Proteomes" id="UP000832011">
    <property type="component" value="Chromosome"/>
</dbReference>
<evidence type="ECO:0000313" key="3">
    <source>
        <dbReference type="Proteomes" id="UP000832011"/>
    </source>
</evidence>
<gene>
    <name evidence="2" type="ORF">LVJ82_07830</name>
</gene>
<reference evidence="2 3" key="1">
    <citation type="journal article" date="2022" name="Res Sq">
        <title>Evolution of multicellular longitudinally dividing oral cavity symbionts (Neisseriaceae).</title>
        <authorList>
            <person name="Nyongesa S."/>
            <person name="Weber P."/>
            <person name="Bernet E."/>
            <person name="Pullido F."/>
            <person name="Nieckarz M."/>
            <person name="Delaby M."/>
            <person name="Nieves C."/>
            <person name="Viehboeck T."/>
            <person name="Krause N."/>
            <person name="Rivera-Millot A."/>
            <person name="Nakamura A."/>
            <person name="Vischer N."/>
            <person name="VanNieuwenhze M."/>
            <person name="Brun Y."/>
            <person name="Cava F."/>
            <person name="Bulgheresi S."/>
            <person name="Veyrier F."/>
        </authorList>
    </citation>
    <scope>NUCLEOTIDE SEQUENCE [LARGE SCALE GENOMIC DNA]</scope>
    <source>
        <strain evidence="2 3">SN4</strain>
    </source>
</reference>
<dbReference type="PANTHER" id="PTHR31793">
    <property type="entry name" value="4-HYDROXYBENZOYL-COA THIOESTERASE FAMILY MEMBER"/>
    <property type="match status" value="1"/>
</dbReference>
<protein>
    <submittedName>
        <fullName evidence="2">Acyl-CoA thioesterase</fullName>
    </submittedName>
</protein>
<accession>A0ABY4E6F0</accession>
<proteinExistence type="predicted"/>
<dbReference type="EMBL" id="CP091511">
    <property type="protein sequence ID" value="UOO90859.1"/>
    <property type="molecule type" value="Genomic_DNA"/>
</dbReference>
<dbReference type="InterPro" id="IPR050563">
    <property type="entry name" value="4-hydroxybenzoyl-CoA_TE"/>
</dbReference>
<dbReference type="Gene3D" id="3.10.129.10">
    <property type="entry name" value="Hotdog Thioesterase"/>
    <property type="match status" value="1"/>
</dbReference>
<dbReference type="InterPro" id="IPR029069">
    <property type="entry name" value="HotDog_dom_sf"/>
</dbReference>
<name>A0ABY4E6F0_9NEIS</name>
<dbReference type="Pfam" id="PF13279">
    <property type="entry name" value="4HBT_2"/>
    <property type="match status" value="1"/>
</dbReference>
<organism evidence="2 3">
    <name type="scientific">Vitreoscilla massiliensis</name>
    <dbReference type="NCBI Taxonomy" id="1689272"/>
    <lineage>
        <taxon>Bacteria</taxon>
        <taxon>Pseudomonadati</taxon>
        <taxon>Pseudomonadota</taxon>
        <taxon>Betaproteobacteria</taxon>
        <taxon>Neisseriales</taxon>
        <taxon>Neisseriaceae</taxon>
        <taxon>Vitreoscilla</taxon>
    </lineage>
</organism>